<dbReference type="Pfam" id="PF00496">
    <property type="entry name" value="SBP_bac_5"/>
    <property type="match status" value="1"/>
</dbReference>
<evidence type="ECO:0000313" key="8">
    <source>
        <dbReference type="Proteomes" id="UP000198703"/>
    </source>
</evidence>
<keyword evidence="8" id="KW-1185">Reference proteome</keyword>
<proteinExistence type="inferred from homology"/>
<dbReference type="SUPFAM" id="SSF53850">
    <property type="entry name" value="Periplasmic binding protein-like II"/>
    <property type="match status" value="1"/>
</dbReference>
<keyword evidence="3" id="KW-0813">Transport</keyword>
<evidence type="ECO:0000259" key="6">
    <source>
        <dbReference type="Pfam" id="PF00496"/>
    </source>
</evidence>
<accession>A0A1H4G8T0</accession>
<dbReference type="Gene3D" id="3.40.190.10">
    <property type="entry name" value="Periplasmic binding protein-like II"/>
    <property type="match status" value="1"/>
</dbReference>
<dbReference type="OrthoDB" id="9803988at2"/>
<dbReference type="PANTHER" id="PTHR30290:SF10">
    <property type="entry name" value="PERIPLASMIC OLIGOPEPTIDE-BINDING PROTEIN-RELATED"/>
    <property type="match status" value="1"/>
</dbReference>
<dbReference type="GO" id="GO:0015833">
    <property type="term" value="P:peptide transport"/>
    <property type="evidence" value="ECO:0007669"/>
    <property type="project" value="TreeGrafter"/>
</dbReference>
<feature type="domain" description="Solute-binding protein family 5" evidence="6">
    <location>
        <begin position="92"/>
        <end position="423"/>
    </location>
</feature>
<dbReference type="AlphaFoldDB" id="A0A1H4G8T0"/>
<dbReference type="Gene3D" id="3.10.105.10">
    <property type="entry name" value="Dipeptide-binding Protein, Domain 3"/>
    <property type="match status" value="1"/>
</dbReference>
<dbReference type="InterPro" id="IPR039424">
    <property type="entry name" value="SBP_5"/>
</dbReference>
<keyword evidence="4 5" id="KW-0732">Signal</keyword>
<dbReference type="GO" id="GO:0030288">
    <property type="term" value="C:outer membrane-bounded periplasmic space"/>
    <property type="evidence" value="ECO:0007669"/>
    <property type="project" value="UniProtKB-ARBA"/>
</dbReference>
<organism evidence="7 8">
    <name type="scientific">Rubrimonas cliftonensis</name>
    <dbReference type="NCBI Taxonomy" id="89524"/>
    <lineage>
        <taxon>Bacteria</taxon>
        <taxon>Pseudomonadati</taxon>
        <taxon>Pseudomonadota</taxon>
        <taxon>Alphaproteobacteria</taxon>
        <taxon>Rhodobacterales</taxon>
        <taxon>Paracoccaceae</taxon>
        <taxon>Rubrimonas</taxon>
    </lineage>
</organism>
<dbReference type="EMBL" id="FNQM01000043">
    <property type="protein sequence ID" value="SEB06025.1"/>
    <property type="molecule type" value="Genomic_DNA"/>
</dbReference>
<gene>
    <name evidence="7" type="ORF">SAMN05444370_14310</name>
</gene>
<name>A0A1H4G8T0_9RHOB</name>
<dbReference type="GO" id="GO:0043190">
    <property type="term" value="C:ATP-binding cassette (ABC) transporter complex"/>
    <property type="evidence" value="ECO:0007669"/>
    <property type="project" value="InterPro"/>
</dbReference>
<evidence type="ECO:0000256" key="4">
    <source>
        <dbReference type="ARBA" id="ARBA00022729"/>
    </source>
</evidence>
<feature type="signal peptide" evidence="5">
    <location>
        <begin position="1"/>
        <end position="41"/>
    </location>
</feature>
<dbReference type="PANTHER" id="PTHR30290">
    <property type="entry name" value="PERIPLASMIC BINDING COMPONENT OF ABC TRANSPORTER"/>
    <property type="match status" value="1"/>
</dbReference>
<comment type="similarity">
    <text evidence="2">Belongs to the bacterial solute-binding protein 5 family.</text>
</comment>
<dbReference type="InterPro" id="IPR000914">
    <property type="entry name" value="SBP_5_dom"/>
</dbReference>
<evidence type="ECO:0000256" key="2">
    <source>
        <dbReference type="ARBA" id="ARBA00005695"/>
    </source>
</evidence>
<comment type="subcellular location">
    <subcellularLocation>
        <location evidence="1">Periplasm</location>
    </subcellularLocation>
</comment>
<sequence>MMLSPIALSSRLGLLRRVLTKAALASCLLVAVPHLAPQASAADKAPPAQQVLRLVTANMPRSLDPTNIDAQRLINNGFGEPLVHQSFDGTRLIGALATDWAMVEPTRWRVELQPQARFWSGAPVTAEAVAASLRRHQTENPRTRTTLRDVEFVAAGPNTLEIVTPTENPAFLFSLVTLPIENVAAIAALGAAYATTGDMTGYFRPVEFIPGELIAGVPFDGHHGPRPHLERIEARFVVDPQTRYLALLSGQAEMDANVQFEQRRLYLRNPAITITERARSTWNVWMNYTHPLLGDPLMRQALSLGVNRDEIVSRVMAPFAVMSTAHFPAGLPYAIERTQRFDPAQARAILDEMGWVPGPDGIRRKDGQVLEFRVLTYGWWQTIAVVLESQWRDIGVRVSLQVVEPAASNQIMLDGAFEIATYCSCPAPTGDLHGQLRQYHHSGSVQNWQRYANADVDALLEALRTEADPELRYALARDIQEILFDDTALLWVSNASVLSNAHAAQVRGVDPERPSDITPGMFIAVR</sequence>
<reference evidence="7 8" key="1">
    <citation type="submission" date="2016-10" db="EMBL/GenBank/DDBJ databases">
        <authorList>
            <person name="de Groot N.N."/>
        </authorList>
    </citation>
    <scope>NUCLEOTIDE SEQUENCE [LARGE SCALE GENOMIC DNA]</scope>
    <source>
        <strain evidence="7 8">DSM 15345</strain>
    </source>
</reference>
<dbReference type="PIRSF" id="PIRSF002741">
    <property type="entry name" value="MppA"/>
    <property type="match status" value="1"/>
</dbReference>
<evidence type="ECO:0000256" key="5">
    <source>
        <dbReference type="SAM" id="SignalP"/>
    </source>
</evidence>
<evidence type="ECO:0000256" key="1">
    <source>
        <dbReference type="ARBA" id="ARBA00004418"/>
    </source>
</evidence>
<evidence type="ECO:0000313" key="7">
    <source>
        <dbReference type="EMBL" id="SEB06025.1"/>
    </source>
</evidence>
<feature type="chain" id="PRO_5011541683" evidence="5">
    <location>
        <begin position="42"/>
        <end position="526"/>
    </location>
</feature>
<dbReference type="GO" id="GO:1904680">
    <property type="term" value="F:peptide transmembrane transporter activity"/>
    <property type="evidence" value="ECO:0007669"/>
    <property type="project" value="TreeGrafter"/>
</dbReference>
<protein>
    <submittedName>
        <fullName evidence="7">ABC-type transport system, substrate-binding protein</fullName>
    </submittedName>
</protein>
<dbReference type="InterPro" id="IPR030678">
    <property type="entry name" value="Peptide/Ni-bd"/>
</dbReference>
<dbReference type="STRING" id="89524.SAMN05444370_14310"/>
<evidence type="ECO:0000256" key="3">
    <source>
        <dbReference type="ARBA" id="ARBA00022448"/>
    </source>
</evidence>
<dbReference type="Proteomes" id="UP000198703">
    <property type="component" value="Unassembled WGS sequence"/>
</dbReference>